<feature type="site" description="Electron transfer via tryptophanyl radical" evidence="7">
    <location>
        <position position="425"/>
    </location>
</feature>
<feature type="site" description="Electron transfer via tryptophanyl radical" evidence="7">
    <location>
        <position position="501"/>
    </location>
</feature>
<feature type="region of interest" description="Disordered" evidence="8">
    <location>
        <begin position="1"/>
        <end position="46"/>
    </location>
</feature>
<comment type="similarity">
    <text evidence="2">Belongs to the DNA photolyase class-1 family.</text>
</comment>
<dbReference type="GO" id="GO:0006950">
    <property type="term" value="P:response to stress"/>
    <property type="evidence" value="ECO:0007669"/>
    <property type="project" value="UniProtKB-ARBA"/>
</dbReference>
<dbReference type="GO" id="GO:0005634">
    <property type="term" value="C:nucleus"/>
    <property type="evidence" value="ECO:0007669"/>
    <property type="project" value="TreeGrafter"/>
</dbReference>
<dbReference type="AlphaFoldDB" id="A0A8H7THI8"/>
<name>A0A8H7THI8_9HELO</name>
<proteinExistence type="inferred from homology"/>
<dbReference type="GO" id="GO:0003677">
    <property type="term" value="F:DNA binding"/>
    <property type="evidence" value="ECO:0007669"/>
    <property type="project" value="TreeGrafter"/>
</dbReference>
<evidence type="ECO:0000256" key="2">
    <source>
        <dbReference type="ARBA" id="ARBA00005862"/>
    </source>
</evidence>
<accession>A0A8H7THI8</accession>
<feature type="binding site" evidence="6">
    <location>
        <begin position="393"/>
        <end position="400"/>
    </location>
    <ligand>
        <name>FAD</name>
        <dbReference type="ChEBI" id="CHEBI:57692"/>
    </ligand>
</feature>
<dbReference type="PROSITE" id="PS51645">
    <property type="entry name" value="PHR_CRY_ALPHA_BETA"/>
    <property type="match status" value="1"/>
</dbReference>
<dbReference type="OrthoDB" id="435881at2759"/>
<feature type="binding site" evidence="6">
    <location>
        <position position="338"/>
    </location>
    <ligand>
        <name>FAD</name>
        <dbReference type="ChEBI" id="CHEBI:57692"/>
    </ligand>
</feature>
<dbReference type="SUPFAM" id="SSF48173">
    <property type="entry name" value="Cryptochrome/photolyase FAD-binding domain"/>
    <property type="match status" value="1"/>
</dbReference>
<dbReference type="PRINTS" id="PR00147">
    <property type="entry name" value="DNAPHOTLYASE"/>
</dbReference>
<dbReference type="InterPro" id="IPR006050">
    <property type="entry name" value="DNA_photolyase_N"/>
</dbReference>
<dbReference type="InterPro" id="IPR018394">
    <property type="entry name" value="DNA_photolyase_1_CS_C"/>
</dbReference>
<feature type="domain" description="Photolyase/cryptochrome alpha/beta" evidence="9">
    <location>
        <begin position="98"/>
        <end position="235"/>
    </location>
</feature>
<dbReference type="GO" id="GO:0071949">
    <property type="term" value="F:FAD binding"/>
    <property type="evidence" value="ECO:0007669"/>
    <property type="project" value="TreeGrafter"/>
</dbReference>
<dbReference type="FunFam" id="1.10.579.10:FF:000003">
    <property type="entry name" value="Deoxyribodipyrimidine photo-lyase"/>
    <property type="match status" value="1"/>
</dbReference>
<evidence type="ECO:0000256" key="4">
    <source>
        <dbReference type="ARBA" id="ARBA00022827"/>
    </source>
</evidence>
<dbReference type="Gene3D" id="1.25.40.80">
    <property type="match status" value="1"/>
</dbReference>
<evidence type="ECO:0000313" key="10">
    <source>
        <dbReference type="EMBL" id="KAG4419551.1"/>
    </source>
</evidence>
<dbReference type="InterPro" id="IPR005101">
    <property type="entry name" value="Cryptochr/Photolyase_FAD-bd"/>
</dbReference>
<dbReference type="InterPro" id="IPR036155">
    <property type="entry name" value="Crypto/Photolyase_N_sf"/>
</dbReference>
<protein>
    <recommendedName>
        <fullName evidence="9">Photolyase/cryptochrome alpha/beta domain-containing protein</fullName>
    </recommendedName>
</protein>
<comment type="cofactor">
    <cofactor evidence="1">
        <name>(6R)-5,10-methylene-5,6,7,8-tetrahydrofolate</name>
        <dbReference type="ChEBI" id="CHEBI:15636"/>
    </cofactor>
</comment>
<organism evidence="10 11">
    <name type="scientific">Cadophora malorum</name>
    <dbReference type="NCBI Taxonomy" id="108018"/>
    <lineage>
        <taxon>Eukaryota</taxon>
        <taxon>Fungi</taxon>
        <taxon>Dikarya</taxon>
        <taxon>Ascomycota</taxon>
        <taxon>Pezizomycotina</taxon>
        <taxon>Leotiomycetes</taxon>
        <taxon>Helotiales</taxon>
        <taxon>Ploettnerulaceae</taxon>
        <taxon>Cadophora</taxon>
    </lineage>
</organism>
<evidence type="ECO:0000256" key="7">
    <source>
        <dbReference type="PIRSR" id="PIRSR602081-2"/>
    </source>
</evidence>
<dbReference type="PROSITE" id="PS00394">
    <property type="entry name" value="DNA_PHOTOLYASES_1_1"/>
    <property type="match status" value="1"/>
</dbReference>
<dbReference type="Pfam" id="PF03441">
    <property type="entry name" value="FAD_binding_7"/>
    <property type="match status" value="1"/>
</dbReference>
<dbReference type="EMBL" id="JAFJYH010000103">
    <property type="protein sequence ID" value="KAG4419551.1"/>
    <property type="molecule type" value="Genomic_DNA"/>
</dbReference>
<evidence type="ECO:0000256" key="6">
    <source>
        <dbReference type="PIRSR" id="PIRSR602081-1"/>
    </source>
</evidence>
<dbReference type="Gene3D" id="3.40.50.620">
    <property type="entry name" value="HUPs"/>
    <property type="match status" value="1"/>
</dbReference>
<keyword evidence="5" id="KW-0157">Chromophore</keyword>
<dbReference type="InterPro" id="IPR014729">
    <property type="entry name" value="Rossmann-like_a/b/a_fold"/>
</dbReference>
<keyword evidence="11" id="KW-1185">Reference proteome</keyword>
<dbReference type="GO" id="GO:0032922">
    <property type="term" value="P:circadian regulation of gene expression"/>
    <property type="evidence" value="ECO:0007669"/>
    <property type="project" value="TreeGrafter"/>
</dbReference>
<keyword evidence="3 6" id="KW-0285">Flavoprotein</keyword>
<evidence type="ECO:0000259" key="9">
    <source>
        <dbReference type="PROSITE" id="PS51645"/>
    </source>
</evidence>
<feature type="binding site" evidence="6">
    <location>
        <begin position="350"/>
        <end position="354"/>
    </location>
    <ligand>
        <name>FAD</name>
        <dbReference type="ChEBI" id="CHEBI:57692"/>
    </ligand>
</feature>
<comment type="caution">
    <text evidence="10">The sequence shown here is derived from an EMBL/GenBank/DDBJ whole genome shotgun (WGS) entry which is preliminary data.</text>
</comment>
<evidence type="ECO:0000256" key="5">
    <source>
        <dbReference type="ARBA" id="ARBA00022991"/>
    </source>
</evidence>
<dbReference type="Gene3D" id="1.10.579.10">
    <property type="entry name" value="DNA Cyclobutane Dipyrimidine Photolyase, subunit A, domain 3"/>
    <property type="match status" value="1"/>
</dbReference>
<feature type="site" description="Electron transfer via tryptophanyl radical" evidence="7">
    <location>
        <position position="478"/>
    </location>
</feature>
<dbReference type="SUPFAM" id="SSF52425">
    <property type="entry name" value="Cryptochrome/photolyase, N-terminal domain"/>
    <property type="match status" value="1"/>
</dbReference>
<evidence type="ECO:0000256" key="3">
    <source>
        <dbReference type="ARBA" id="ARBA00022630"/>
    </source>
</evidence>
<dbReference type="InterPro" id="IPR002081">
    <property type="entry name" value="Cryptochrome/DNA_photolyase_1"/>
</dbReference>
<sequence length="593" mass="67620">MPPKKAATNGKRKASSPPEPAAKKSKISNDSSDPLRQPHDSAQEAEDNGIVLREFYPHEMNNARAAAYNADELPRPIELLNNALKETKADREKINVKDAVVHWFKCDLRTKDNKSLHLASEKAKEKGVPLIAIYIVSPQDFQAHLTAPVRVDFILRTLEVMKQDLAKLDIPLYVETVEKRKNIQGRILELLEEWGASHLFANVEYEVDELRREARMVRACLDKGIAMDVVPDTCVVSPGELRSGTGKQYSVYSPWYRAWMAYIHDNPKVLDLFDAPGKNPGSAREKFKKLFDSSIPDAPANKKLTDEEKKRFRSMWPAGEAEAHERLTKFCDERINKYGDVRNFPSLAATSSLSVHFASGTLSARTAIRTARDYNTSKKLNAGNSGIQTWISEVAWRDFYKHVLAHWPYVCMNKPFKPEYTNITWEYSQEHFKAWCEGKTGYPIVDAAMRQLNHCGYMHNRCRMIVGSFLAKHLLLDWRMGERYFMEHLIDGDFASNNGGWGFSASTGVDPQPYFRIFNPLLQSEKFDEEGGYIRKWVKELEGVKGKAIHDPYGRGEGAKVKKLGYPERIVDHKECRERALSRYKEGLGRDTA</sequence>
<dbReference type="GO" id="GO:0003904">
    <property type="term" value="F:deoxyribodipyrimidine photo-lyase activity"/>
    <property type="evidence" value="ECO:0007669"/>
    <property type="project" value="TreeGrafter"/>
</dbReference>
<evidence type="ECO:0000256" key="8">
    <source>
        <dbReference type="SAM" id="MobiDB-lite"/>
    </source>
</evidence>
<evidence type="ECO:0000313" key="11">
    <source>
        <dbReference type="Proteomes" id="UP000664132"/>
    </source>
</evidence>
<comment type="cofactor">
    <cofactor evidence="6">
        <name>FAD</name>
        <dbReference type="ChEBI" id="CHEBI:57692"/>
    </cofactor>
    <text evidence="6">Binds 1 FAD per subunit.</text>
</comment>
<feature type="binding site" evidence="6">
    <location>
        <position position="390"/>
    </location>
    <ligand>
        <name>FAD</name>
        <dbReference type="ChEBI" id="CHEBI:57692"/>
    </ligand>
</feature>
<dbReference type="PANTHER" id="PTHR11455">
    <property type="entry name" value="CRYPTOCHROME"/>
    <property type="match status" value="1"/>
</dbReference>
<dbReference type="InterPro" id="IPR036134">
    <property type="entry name" value="Crypto/Photolyase_FAD-like_sf"/>
</dbReference>
<gene>
    <name evidence="10" type="ORF">IFR04_007345</name>
</gene>
<keyword evidence="4 6" id="KW-0274">FAD</keyword>
<dbReference type="Pfam" id="PF00875">
    <property type="entry name" value="DNA_photolyase"/>
    <property type="match status" value="1"/>
</dbReference>
<reference evidence="10" key="1">
    <citation type="submission" date="2021-02" db="EMBL/GenBank/DDBJ databases">
        <title>Genome sequence Cadophora malorum strain M34.</title>
        <authorList>
            <person name="Stefanovic E."/>
            <person name="Vu D."/>
            <person name="Scully C."/>
            <person name="Dijksterhuis J."/>
            <person name="Roader J."/>
            <person name="Houbraken J."/>
        </authorList>
    </citation>
    <scope>NUCLEOTIDE SEQUENCE</scope>
    <source>
        <strain evidence="10">M34</strain>
    </source>
</reference>
<feature type="binding site" evidence="6">
    <location>
        <begin position="491"/>
        <end position="493"/>
    </location>
    <ligand>
        <name>FAD</name>
        <dbReference type="ChEBI" id="CHEBI:57692"/>
    </ligand>
</feature>
<dbReference type="Proteomes" id="UP000664132">
    <property type="component" value="Unassembled WGS sequence"/>
</dbReference>
<dbReference type="GO" id="GO:0006139">
    <property type="term" value="P:nucleobase-containing compound metabolic process"/>
    <property type="evidence" value="ECO:0007669"/>
    <property type="project" value="UniProtKB-ARBA"/>
</dbReference>
<evidence type="ECO:0000256" key="1">
    <source>
        <dbReference type="ARBA" id="ARBA00001932"/>
    </source>
</evidence>
<dbReference type="GO" id="GO:0043153">
    <property type="term" value="P:entrainment of circadian clock by photoperiod"/>
    <property type="evidence" value="ECO:0007669"/>
    <property type="project" value="TreeGrafter"/>
</dbReference>
<dbReference type="GO" id="GO:0005737">
    <property type="term" value="C:cytoplasm"/>
    <property type="evidence" value="ECO:0007669"/>
    <property type="project" value="TreeGrafter"/>
</dbReference>
<dbReference type="PANTHER" id="PTHR11455:SF18">
    <property type="entry name" value="SI:CH1073-390K14.1"/>
    <property type="match status" value="1"/>
</dbReference>